<keyword evidence="1" id="KW-0472">Membrane</keyword>
<dbReference type="AlphaFoldDB" id="A0A327W8K0"/>
<dbReference type="PANTHER" id="PTHR32309">
    <property type="entry name" value="TYROSINE-PROTEIN KINASE"/>
    <property type="match status" value="1"/>
</dbReference>
<sequence>MDKNTHMEEEISLKEIFLKIKEWWKYLCSKWWLILLFGIIGGALGFTKAYLSKKQYEAELTFVLEDSKGSMGSLMGLASSFGFDLGGSSDKGLFAGENIVQFLKTRLVVQKALLKSVKEDGRTLSLAELYMDTNRMKTEGLLKKAGNPKGDVIFSPDSNPQQFTRFQDSLLGVIYQRLLTQNIQVTKPDKKLAFVSVKCTSVSETFSKYFSEQLVDVATDFYLRTKTQRNRENVDRLQHQADSLEAALNRKTYAAATIQDLNMNPARRAAGVGAEVVTRDKVVLQTMYAEVVKNLELCRVTMAQEAPLIQIVDTPTLPLQTKKTGKAISIIVGGIIGGILITVYLIIRRIIKLIMAS</sequence>
<organism evidence="2 3">
    <name type="scientific">Chitinophaga dinghuensis</name>
    <dbReference type="NCBI Taxonomy" id="1539050"/>
    <lineage>
        <taxon>Bacteria</taxon>
        <taxon>Pseudomonadati</taxon>
        <taxon>Bacteroidota</taxon>
        <taxon>Chitinophagia</taxon>
        <taxon>Chitinophagales</taxon>
        <taxon>Chitinophagaceae</taxon>
        <taxon>Chitinophaga</taxon>
    </lineage>
</organism>
<proteinExistence type="predicted"/>
<keyword evidence="1" id="KW-0812">Transmembrane</keyword>
<dbReference type="EMBL" id="QLMA01000002">
    <property type="protein sequence ID" value="RAJ85798.1"/>
    <property type="molecule type" value="Genomic_DNA"/>
</dbReference>
<dbReference type="InterPro" id="IPR050445">
    <property type="entry name" value="Bact_polysacc_biosynth/exp"/>
</dbReference>
<gene>
    <name evidence="2" type="ORF">CLV59_102503</name>
</gene>
<dbReference type="PANTHER" id="PTHR32309:SF31">
    <property type="entry name" value="CAPSULAR EXOPOLYSACCHARIDE FAMILY"/>
    <property type="match status" value="1"/>
</dbReference>
<accession>A0A327W8K0</accession>
<dbReference type="RefSeq" id="WP_111591432.1">
    <property type="nucleotide sequence ID" value="NZ_QLMA01000002.1"/>
</dbReference>
<reference evidence="2 3" key="1">
    <citation type="submission" date="2018-06" db="EMBL/GenBank/DDBJ databases">
        <title>Genomic Encyclopedia of Archaeal and Bacterial Type Strains, Phase II (KMG-II): from individual species to whole genera.</title>
        <authorList>
            <person name="Goeker M."/>
        </authorList>
    </citation>
    <scope>NUCLEOTIDE SEQUENCE [LARGE SCALE GENOMIC DNA]</scope>
    <source>
        <strain evidence="2 3">DSM 29821</strain>
    </source>
</reference>
<dbReference type="Proteomes" id="UP000249819">
    <property type="component" value="Unassembled WGS sequence"/>
</dbReference>
<feature type="transmembrane region" description="Helical" evidence="1">
    <location>
        <begin position="31"/>
        <end position="51"/>
    </location>
</feature>
<name>A0A327W8K0_9BACT</name>
<evidence type="ECO:0000256" key="1">
    <source>
        <dbReference type="SAM" id="Phobius"/>
    </source>
</evidence>
<comment type="caution">
    <text evidence="2">The sequence shown here is derived from an EMBL/GenBank/DDBJ whole genome shotgun (WGS) entry which is preliminary data.</text>
</comment>
<feature type="transmembrane region" description="Helical" evidence="1">
    <location>
        <begin position="327"/>
        <end position="347"/>
    </location>
</feature>
<keyword evidence="3" id="KW-1185">Reference proteome</keyword>
<keyword evidence="1" id="KW-1133">Transmembrane helix</keyword>
<dbReference type="OrthoDB" id="745212at2"/>
<evidence type="ECO:0000313" key="3">
    <source>
        <dbReference type="Proteomes" id="UP000249819"/>
    </source>
</evidence>
<evidence type="ECO:0000313" key="2">
    <source>
        <dbReference type="EMBL" id="RAJ85798.1"/>
    </source>
</evidence>
<protein>
    <submittedName>
        <fullName evidence="2">Subunit length determinant protein</fullName>
    </submittedName>
</protein>